<feature type="transmembrane region" description="Helical" evidence="8">
    <location>
        <begin position="73"/>
        <end position="90"/>
    </location>
</feature>
<evidence type="ECO:0000256" key="8">
    <source>
        <dbReference type="SAM" id="Phobius"/>
    </source>
</evidence>
<keyword evidence="10" id="KW-1185">Reference proteome</keyword>
<evidence type="ECO:0000256" key="5">
    <source>
        <dbReference type="ARBA" id="ARBA00022692"/>
    </source>
</evidence>
<evidence type="ECO:0000313" key="9">
    <source>
        <dbReference type="EMBL" id="BBY31892.1"/>
    </source>
</evidence>
<gene>
    <name evidence="9" type="ORF">MSEDJ_59880</name>
</gene>
<dbReference type="PANTHER" id="PTHR36122:SF2">
    <property type="entry name" value="NICOTINAMIDE RIBOSIDE TRANSPORTER PNUC"/>
    <property type="match status" value="1"/>
</dbReference>
<reference evidence="9 10" key="1">
    <citation type="journal article" date="2019" name="Emerg. Microbes Infect.">
        <title>Comprehensive subspecies identification of 175 nontuberculous mycobacteria species based on 7547 genomic profiles.</title>
        <authorList>
            <person name="Matsumoto Y."/>
            <person name="Kinjo T."/>
            <person name="Motooka D."/>
            <person name="Nabeya D."/>
            <person name="Jung N."/>
            <person name="Uechi K."/>
            <person name="Horii T."/>
            <person name="Iida T."/>
            <person name="Fujita J."/>
            <person name="Nakamura S."/>
        </authorList>
    </citation>
    <scope>NUCLEOTIDE SEQUENCE [LARGE SCALE GENOMIC DNA]</scope>
    <source>
        <strain evidence="9 10">JCM 17899</strain>
    </source>
</reference>
<keyword evidence="5 8" id="KW-0812">Transmembrane</keyword>
<proteinExistence type="inferred from homology"/>
<comment type="subcellular location">
    <subcellularLocation>
        <location evidence="1">Cell membrane</location>
        <topology evidence="1">Multi-pass membrane protein</topology>
    </subcellularLocation>
</comment>
<name>A0A7I7R057_9MYCO</name>
<evidence type="ECO:0000256" key="7">
    <source>
        <dbReference type="ARBA" id="ARBA00023136"/>
    </source>
</evidence>
<dbReference type="NCBIfam" id="TIGR01528">
    <property type="entry name" value="NMN_trans_PnuC"/>
    <property type="match status" value="1"/>
</dbReference>
<dbReference type="AlphaFoldDB" id="A0A7I7R057"/>
<organism evidence="9 10">
    <name type="scientific">Mycolicibacterium sediminis</name>
    <dbReference type="NCBI Taxonomy" id="1286180"/>
    <lineage>
        <taxon>Bacteria</taxon>
        <taxon>Bacillati</taxon>
        <taxon>Actinomycetota</taxon>
        <taxon>Actinomycetes</taxon>
        <taxon>Mycobacteriales</taxon>
        <taxon>Mycobacteriaceae</taxon>
        <taxon>Mycolicibacterium</taxon>
    </lineage>
</organism>
<keyword evidence="3" id="KW-0813">Transport</keyword>
<dbReference type="EMBL" id="AP022588">
    <property type="protein sequence ID" value="BBY31892.1"/>
    <property type="molecule type" value="Genomic_DNA"/>
</dbReference>
<comment type="similarity">
    <text evidence="2">Belongs to the nicotinamide ribonucleoside (NR) uptake permease (TC 4.B.1) family.</text>
</comment>
<accession>A0A7I7R057</accession>
<sequence length="218" mass="24279">MDAWLTALIHPLMVESFTLWGAPVSRLELLGFVTGGLCVALTVRRNVLNFPVGIANTVFFLLLFTSSRLWADAGLQVVYIVLGVVGWIRWTRGRSGDTALVVTRAPAREIRWCVAFVVVGTAVVYVALRHADGAAPLFDAFTTCLSLAAQWLLNGKRIQTWYFWIAADCVYIPLYVVKDLNLTAVVYVLFLGLCITGLRSWRRAMVDEARQPLERVTS</sequence>
<evidence type="ECO:0000256" key="6">
    <source>
        <dbReference type="ARBA" id="ARBA00022989"/>
    </source>
</evidence>
<evidence type="ECO:0000313" key="10">
    <source>
        <dbReference type="Proteomes" id="UP000467193"/>
    </source>
</evidence>
<evidence type="ECO:0000256" key="2">
    <source>
        <dbReference type="ARBA" id="ARBA00006669"/>
    </source>
</evidence>
<evidence type="ECO:0000256" key="1">
    <source>
        <dbReference type="ARBA" id="ARBA00004651"/>
    </source>
</evidence>
<feature type="transmembrane region" description="Helical" evidence="8">
    <location>
        <begin position="182"/>
        <end position="201"/>
    </location>
</feature>
<protein>
    <submittedName>
        <fullName evidence="9">Membrane protein</fullName>
    </submittedName>
</protein>
<dbReference type="RefSeq" id="WP_197748313.1">
    <property type="nucleotide sequence ID" value="NZ_AP022588.1"/>
</dbReference>
<feature type="transmembrane region" description="Helical" evidence="8">
    <location>
        <begin position="134"/>
        <end position="153"/>
    </location>
</feature>
<dbReference type="GO" id="GO:0005886">
    <property type="term" value="C:plasma membrane"/>
    <property type="evidence" value="ECO:0007669"/>
    <property type="project" value="UniProtKB-SubCell"/>
</dbReference>
<feature type="transmembrane region" description="Helical" evidence="8">
    <location>
        <begin position="110"/>
        <end position="128"/>
    </location>
</feature>
<dbReference type="KEGG" id="msei:MSEDJ_59880"/>
<evidence type="ECO:0000256" key="3">
    <source>
        <dbReference type="ARBA" id="ARBA00022448"/>
    </source>
</evidence>
<feature type="transmembrane region" description="Helical" evidence="8">
    <location>
        <begin position="48"/>
        <end position="67"/>
    </location>
</feature>
<dbReference type="Proteomes" id="UP000467193">
    <property type="component" value="Chromosome"/>
</dbReference>
<dbReference type="PANTHER" id="PTHR36122">
    <property type="entry name" value="NICOTINAMIDE RIBOSIDE TRANSPORTER PNUC"/>
    <property type="match status" value="1"/>
</dbReference>
<feature type="transmembrane region" description="Helical" evidence="8">
    <location>
        <begin position="160"/>
        <end position="176"/>
    </location>
</feature>
<dbReference type="InterPro" id="IPR006419">
    <property type="entry name" value="NMN_transpt_PnuC"/>
</dbReference>
<keyword evidence="4" id="KW-1003">Cell membrane</keyword>
<keyword evidence="7 8" id="KW-0472">Membrane</keyword>
<dbReference type="GO" id="GO:0034257">
    <property type="term" value="F:nicotinamide riboside transmembrane transporter activity"/>
    <property type="evidence" value="ECO:0007669"/>
    <property type="project" value="InterPro"/>
</dbReference>
<feature type="transmembrane region" description="Helical" evidence="8">
    <location>
        <begin position="20"/>
        <end position="41"/>
    </location>
</feature>
<evidence type="ECO:0000256" key="4">
    <source>
        <dbReference type="ARBA" id="ARBA00022475"/>
    </source>
</evidence>
<keyword evidence="6 8" id="KW-1133">Transmembrane helix</keyword>
<dbReference type="Pfam" id="PF04973">
    <property type="entry name" value="NMN_transporter"/>
    <property type="match status" value="1"/>
</dbReference>